<dbReference type="Pfam" id="PF00400">
    <property type="entry name" value="WD40"/>
    <property type="match status" value="1"/>
</dbReference>
<dbReference type="SUPFAM" id="SSF50978">
    <property type="entry name" value="WD40 repeat-like"/>
    <property type="match status" value="1"/>
</dbReference>
<evidence type="ECO:0000256" key="6">
    <source>
        <dbReference type="ARBA" id="ARBA00038255"/>
    </source>
</evidence>
<dbReference type="AlphaFoldDB" id="A0A3M7MD79"/>
<evidence type="ECO:0000313" key="8">
    <source>
        <dbReference type="Proteomes" id="UP000265663"/>
    </source>
</evidence>
<dbReference type="Gene3D" id="2.130.10.10">
    <property type="entry name" value="YVTN repeat-like/Quinoprotein amine dehydrogenase"/>
    <property type="match status" value="1"/>
</dbReference>
<dbReference type="EMBL" id="KE747829">
    <property type="protein sequence ID" value="RMZ72339.1"/>
    <property type="molecule type" value="Genomic_DNA"/>
</dbReference>
<keyword evidence="2" id="KW-0963">Cytoplasm</keyword>
<accession>A0A3M7MD79</accession>
<dbReference type="GO" id="GO:0030488">
    <property type="term" value="P:tRNA methylation"/>
    <property type="evidence" value="ECO:0007669"/>
    <property type="project" value="TreeGrafter"/>
</dbReference>
<dbReference type="PANTHER" id="PTHR14344">
    <property type="entry name" value="WD REPEAT PROTEIN"/>
    <property type="match status" value="1"/>
</dbReference>
<comment type="subcellular location">
    <subcellularLocation>
        <location evidence="1">Cytoplasm</location>
    </subcellularLocation>
</comment>
<evidence type="ECO:0000256" key="2">
    <source>
        <dbReference type="ARBA" id="ARBA00022490"/>
    </source>
</evidence>
<evidence type="ECO:0000256" key="3">
    <source>
        <dbReference type="ARBA" id="ARBA00022574"/>
    </source>
</evidence>
<keyword evidence="4" id="KW-0819">tRNA processing</keyword>
<dbReference type="InterPro" id="IPR001680">
    <property type="entry name" value="WD40_rpt"/>
</dbReference>
<evidence type="ECO:0000256" key="4">
    <source>
        <dbReference type="ARBA" id="ARBA00022694"/>
    </source>
</evidence>
<proteinExistence type="inferred from homology"/>
<dbReference type="GO" id="GO:0005737">
    <property type="term" value="C:cytoplasm"/>
    <property type="evidence" value="ECO:0007669"/>
    <property type="project" value="UniProtKB-SubCell"/>
</dbReference>
<dbReference type="PANTHER" id="PTHR14344:SF3">
    <property type="entry name" value="WD REPEAT-CONTAINING PROTEIN 6"/>
    <property type="match status" value="1"/>
</dbReference>
<protein>
    <submittedName>
        <fullName evidence="7">WD domain-containing</fullName>
    </submittedName>
</protein>
<gene>
    <name evidence="7" type="ORF">GMOD_00007366</name>
</gene>
<dbReference type="OrthoDB" id="5594999at2759"/>
<dbReference type="InterPro" id="IPR051973">
    <property type="entry name" value="tRNA_Anticodon_Mtase-Reg"/>
</dbReference>
<keyword evidence="8" id="KW-1185">Reference proteome</keyword>
<reference evidence="7 8" key="1">
    <citation type="journal article" date="2014" name="PLoS ONE">
        <title>De novo Genome Assembly of the Fungal Plant Pathogen Pyrenophora semeniperda.</title>
        <authorList>
            <person name="Soliai M.M."/>
            <person name="Meyer S.E."/>
            <person name="Udall J.A."/>
            <person name="Elzinga D.E."/>
            <person name="Hermansen R.A."/>
            <person name="Bodily P.M."/>
            <person name="Hart A.A."/>
            <person name="Coleman C.E."/>
        </authorList>
    </citation>
    <scope>NUCLEOTIDE SEQUENCE [LARGE SCALE GENOMIC DNA]</scope>
    <source>
        <strain evidence="7 8">CCB06</strain>
        <tissue evidence="7">Mycelium</tissue>
    </source>
</reference>
<organism evidence="7 8">
    <name type="scientific">Pyrenophora seminiperda CCB06</name>
    <dbReference type="NCBI Taxonomy" id="1302712"/>
    <lineage>
        <taxon>Eukaryota</taxon>
        <taxon>Fungi</taxon>
        <taxon>Dikarya</taxon>
        <taxon>Ascomycota</taxon>
        <taxon>Pezizomycotina</taxon>
        <taxon>Dothideomycetes</taxon>
        <taxon>Pleosporomycetidae</taxon>
        <taxon>Pleosporales</taxon>
        <taxon>Pleosporineae</taxon>
        <taxon>Pleosporaceae</taxon>
        <taxon>Pyrenophora</taxon>
    </lineage>
</organism>
<sequence length="280" mass="30253">MSICEHVYVPESEHSDLRITSFDAVAYGPALMIAMAFSDSSVKVYRYDAAAPVIWQPLAKGLYFTSCLTQCIFLSATSILTAGTDGHAVVWYLPPATDSVTELTWQHATRIHQNSSKVMISHIVSPDTVLVVSGGDDGSLGFLLARSTPAHASSSAAASYASLPIVVKRAHASAVTSCVIVTHGYRIFLITCGNDEWLRVWEIALQEPGGKPSKGNEEACKDLLQIRRLSKIKTNVADVSSMAVLDRSDDMGHARILICGVGMEVIRAEWVTGELVRADD</sequence>
<name>A0A3M7MD79_9PLEO</name>
<comment type="similarity">
    <text evidence="6">Belongs to the WD repeat WDR6 family.</text>
</comment>
<keyword evidence="3" id="KW-0853">WD repeat</keyword>
<dbReference type="InterPro" id="IPR036322">
    <property type="entry name" value="WD40_repeat_dom_sf"/>
</dbReference>
<keyword evidence="5" id="KW-0677">Repeat</keyword>
<evidence type="ECO:0000256" key="5">
    <source>
        <dbReference type="ARBA" id="ARBA00022737"/>
    </source>
</evidence>
<evidence type="ECO:0000313" key="7">
    <source>
        <dbReference type="EMBL" id="RMZ72339.1"/>
    </source>
</evidence>
<evidence type="ECO:0000256" key="1">
    <source>
        <dbReference type="ARBA" id="ARBA00004496"/>
    </source>
</evidence>
<dbReference type="Proteomes" id="UP000265663">
    <property type="component" value="Unassembled WGS sequence"/>
</dbReference>
<dbReference type="InterPro" id="IPR015943">
    <property type="entry name" value="WD40/YVTN_repeat-like_dom_sf"/>
</dbReference>